<evidence type="ECO:0000313" key="2">
    <source>
        <dbReference type="EMBL" id="KAA8532786.1"/>
    </source>
</evidence>
<dbReference type="AlphaFoldDB" id="A0A5J5ASG2"/>
<name>A0A5J5ASG2_9ASTE</name>
<dbReference type="EMBL" id="CM018042">
    <property type="protein sequence ID" value="KAA8532786.1"/>
    <property type="molecule type" value="Genomic_DNA"/>
</dbReference>
<gene>
    <name evidence="2" type="ORF">F0562_032819</name>
</gene>
<sequence>MAEDDDEVSVSSEWVDLLDPDPKPSTLETEEKFPESELGFWERTEKIQGLGGSLKKEKFNQSATREATALASAMFQNPLMGLYVSTIAVKSMSAIPVQEVSDPCWQVLKLKGTRTSFSCVSPKSNLTQVGGHLALMGNKDGDASNMELWILEDYHFMDEEDYCASTKSQADSHITNDRAVRTIRIGGLPGWVDFHGAKHINFNITNHVESFMPLAQIALKFGDFSVHLGA</sequence>
<evidence type="ECO:0008006" key="4">
    <source>
        <dbReference type="Google" id="ProtNLM"/>
    </source>
</evidence>
<evidence type="ECO:0000256" key="1">
    <source>
        <dbReference type="SAM" id="MobiDB-lite"/>
    </source>
</evidence>
<proteinExistence type="predicted"/>
<organism evidence="2 3">
    <name type="scientific">Nyssa sinensis</name>
    <dbReference type="NCBI Taxonomy" id="561372"/>
    <lineage>
        <taxon>Eukaryota</taxon>
        <taxon>Viridiplantae</taxon>
        <taxon>Streptophyta</taxon>
        <taxon>Embryophyta</taxon>
        <taxon>Tracheophyta</taxon>
        <taxon>Spermatophyta</taxon>
        <taxon>Magnoliopsida</taxon>
        <taxon>eudicotyledons</taxon>
        <taxon>Gunneridae</taxon>
        <taxon>Pentapetalae</taxon>
        <taxon>asterids</taxon>
        <taxon>Cornales</taxon>
        <taxon>Nyssaceae</taxon>
        <taxon>Nyssa</taxon>
    </lineage>
</organism>
<feature type="region of interest" description="Disordered" evidence="1">
    <location>
        <begin position="1"/>
        <end position="35"/>
    </location>
</feature>
<accession>A0A5J5ASG2</accession>
<evidence type="ECO:0000313" key="3">
    <source>
        <dbReference type="Proteomes" id="UP000325577"/>
    </source>
</evidence>
<keyword evidence="3" id="KW-1185">Reference proteome</keyword>
<dbReference type="Proteomes" id="UP000325577">
    <property type="component" value="Linkage Group LG19"/>
</dbReference>
<reference evidence="2 3" key="1">
    <citation type="submission" date="2019-09" db="EMBL/GenBank/DDBJ databases">
        <title>A chromosome-level genome assembly of the Chinese tupelo Nyssa sinensis.</title>
        <authorList>
            <person name="Yang X."/>
            <person name="Kang M."/>
            <person name="Yang Y."/>
            <person name="Xiong H."/>
            <person name="Wang M."/>
            <person name="Zhang Z."/>
            <person name="Wang Z."/>
            <person name="Wu H."/>
            <person name="Ma T."/>
            <person name="Liu J."/>
            <person name="Xi Z."/>
        </authorList>
    </citation>
    <scope>NUCLEOTIDE SEQUENCE [LARGE SCALE GENOMIC DNA]</scope>
    <source>
        <strain evidence="2">J267</strain>
        <tissue evidence="2">Leaf</tissue>
    </source>
</reference>
<protein>
    <recommendedName>
        <fullName evidence="4">F-box associated domain-containing protein</fullName>
    </recommendedName>
</protein>